<dbReference type="InterPro" id="IPR036691">
    <property type="entry name" value="Endo/exonu/phosph_ase_sf"/>
</dbReference>
<reference evidence="2" key="1">
    <citation type="submission" date="2020-06" db="EMBL/GenBank/DDBJ databases">
        <authorList>
            <person name="Li T."/>
            <person name="Hu X."/>
            <person name="Zhang T."/>
            <person name="Song X."/>
            <person name="Zhang H."/>
            <person name="Dai N."/>
            <person name="Sheng W."/>
            <person name="Hou X."/>
            <person name="Wei L."/>
        </authorList>
    </citation>
    <scope>NUCLEOTIDE SEQUENCE</scope>
    <source>
        <strain evidence="2">K16</strain>
        <tissue evidence="2">Leaf</tissue>
    </source>
</reference>
<dbReference type="PANTHER" id="PTHR33116:SF78">
    <property type="entry name" value="OS12G0587133 PROTEIN"/>
    <property type="match status" value="1"/>
</dbReference>
<dbReference type="Pfam" id="PF00078">
    <property type="entry name" value="RVT_1"/>
    <property type="match status" value="1"/>
</dbReference>
<comment type="caution">
    <text evidence="2">The sequence shown here is derived from an EMBL/GenBank/DDBJ whole genome shotgun (WGS) entry which is preliminary data.</text>
</comment>
<feature type="domain" description="Reverse transcriptase" evidence="1">
    <location>
        <begin position="409"/>
        <end position="484"/>
    </location>
</feature>
<reference evidence="2" key="2">
    <citation type="journal article" date="2024" name="Plant">
        <title>Genomic evolution and insights into agronomic trait innovations of Sesamum species.</title>
        <authorList>
            <person name="Miao H."/>
            <person name="Wang L."/>
            <person name="Qu L."/>
            <person name="Liu H."/>
            <person name="Sun Y."/>
            <person name="Le M."/>
            <person name="Wang Q."/>
            <person name="Wei S."/>
            <person name="Zheng Y."/>
            <person name="Lin W."/>
            <person name="Duan Y."/>
            <person name="Cao H."/>
            <person name="Xiong S."/>
            <person name="Wang X."/>
            <person name="Wei L."/>
            <person name="Li C."/>
            <person name="Ma Q."/>
            <person name="Ju M."/>
            <person name="Zhao R."/>
            <person name="Li G."/>
            <person name="Mu C."/>
            <person name="Tian Q."/>
            <person name="Mei H."/>
            <person name="Zhang T."/>
            <person name="Gao T."/>
            <person name="Zhang H."/>
        </authorList>
    </citation>
    <scope>NUCLEOTIDE SEQUENCE</scope>
    <source>
        <strain evidence="2">K16</strain>
    </source>
</reference>
<organism evidence="2 3">
    <name type="scientific">Sesamum angolense</name>
    <dbReference type="NCBI Taxonomy" id="2727404"/>
    <lineage>
        <taxon>Eukaryota</taxon>
        <taxon>Viridiplantae</taxon>
        <taxon>Streptophyta</taxon>
        <taxon>Embryophyta</taxon>
        <taxon>Tracheophyta</taxon>
        <taxon>Spermatophyta</taxon>
        <taxon>Magnoliopsida</taxon>
        <taxon>eudicotyledons</taxon>
        <taxon>Gunneridae</taxon>
        <taxon>Pentapetalae</taxon>
        <taxon>asterids</taxon>
        <taxon>lamiids</taxon>
        <taxon>Lamiales</taxon>
        <taxon>Pedaliaceae</taxon>
        <taxon>Sesamum</taxon>
    </lineage>
</organism>
<evidence type="ECO:0000313" key="2">
    <source>
        <dbReference type="EMBL" id="KAK4386198.1"/>
    </source>
</evidence>
<dbReference type="InterPro" id="IPR000477">
    <property type="entry name" value="RT_dom"/>
</dbReference>
<name>A0AAE1W3Q0_9LAMI</name>
<gene>
    <name evidence="2" type="ORF">Sango_2490400</name>
</gene>
<protein>
    <recommendedName>
        <fullName evidence="1">Reverse transcriptase domain-containing protein</fullName>
    </recommendedName>
</protein>
<sequence>MTVSWRALIIAARQSMAHDQSGFVECPWTQWNRSPTAVEIVEVDVEILRVESQFINCRAFNKRLHTRCLISVIYGDCDIIPRRTLWEALCNLSAGILDDPWLVLGDFNAVMDDSEVFGRAADTSASMTDFRTCIRDTEEIWKHRIHGTAMYETVCKLKLLKSEFRRQKKLKGNLTDNVKKAKTFLDKAQALFTTYKEDIYLELVKSCRRVYSMTVKLENSMLKQRAKLRWLKHGDQCSKVFFRKINATRVKQRVFQITKVDGELLTTQQDITREFISYFQNLLGGSSLNRRIDLDFLQRELKHTVTETESSMLVAPVTKAEVKEAFFDIDVESAPGPDGYTSAFYKSAWPVIGQTLFQAIGEFFRTGKLLKQVNSTLIALIPKVNLPMHVRIIDQLPVMSCTKFDHCETYAAGYNQKRLPLRCTIKVDIQKAYDSVEWDFLLELPFQFRLMVQIMVFFKGGRGLRQGDPMSPYLFVLVMEIWNALLRFRVKNAAEFQYHWKWLKVNPAKSQIIFSERCSRNDNRSGIFGVPRRIIAYQILSTLHMYWASAFILPKGVLKNLEKKMRKFLWYGSTGSGNAKVAWERICKPKEEGGLGLHSLITTNQALMLKQLWRIIQNDGTSIWVDWIQHYRLRHSTIWTFNGALGSWGWRKMLNLRPLLQRGVIYKVGDGSSFSLWQDIWHERGPLCLIYPRGPTVTGLPLSSLLSSVIQGNQWCWPGSTDAAIADIVSQLPPINATASDTISWRSSSGKYSFQAAASLIQPTTPHVFWHGLLQGPNSDYFSIRLHHYGQLYTEHVTFFCSRNGINDCNSIAMMSTDLHTLELVNYVDGDRIVGIFIDHGHGHGTPSEGDSSIRVPDIEEGLEYMGDDIEGDMNERRWR</sequence>
<dbReference type="AlphaFoldDB" id="A0AAE1W3Q0"/>
<accession>A0AAE1W3Q0</accession>
<dbReference type="EMBL" id="JACGWL010000015">
    <property type="protein sequence ID" value="KAK4386198.1"/>
    <property type="molecule type" value="Genomic_DNA"/>
</dbReference>
<proteinExistence type="predicted"/>
<keyword evidence="3" id="KW-1185">Reference proteome</keyword>
<dbReference type="SUPFAM" id="SSF56219">
    <property type="entry name" value="DNase I-like"/>
    <property type="match status" value="1"/>
</dbReference>
<evidence type="ECO:0000259" key="1">
    <source>
        <dbReference type="Pfam" id="PF00078"/>
    </source>
</evidence>
<dbReference type="Proteomes" id="UP001289374">
    <property type="component" value="Unassembled WGS sequence"/>
</dbReference>
<evidence type="ECO:0000313" key="3">
    <source>
        <dbReference type="Proteomes" id="UP001289374"/>
    </source>
</evidence>
<dbReference type="PANTHER" id="PTHR33116">
    <property type="entry name" value="REVERSE TRANSCRIPTASE ZINC-BINDING DOMAIN-CONTAINING PROTEIN-RELATED-RELATED"/>
    <property type="match status" value="1"/>
</dbReference>